<dbReference type="InterPro" id="IPR005162">
    <property type="entry name" value="Retrotrans_gag_dom"/>
</dbReference>
<dbReference type="SUPFAM" id="SSF56672">
    <property type="entry name" value="DNA/RNA polymerases"/>
    <property type="match status" value="1"/>
</dbReference>
<organism evidence="3 4">
    <name type="scientific">Coffea arabica</name>
    <name type="common">Arabian coffee</name>
    <dbReference type="NCBI Taxonomy" id="13443"/>
    <lineage>
        <taxon>Eukaryota</taxon>
        <taxon>Viridiplantae</taxon>
        <taxon>Streptophyta</taxon>
        <taxon>Embryophyta</taxon>
        <taxon>Tracheophyta</taxon>
        <taxon>Spermatophyta</taxon>
        <taxon>Magnoliopsida</taxon>
        <taxon>eudicotyledons</taxon>
        <taxon>Gunneridae</taxon>
        <taxon>Pentapetalae</taxon>
        <taxon>asterids</taxon>
        <taxon>lamiids</taxon>
        <taxon>Gentianales</taxon>
        <taxon>Rubiaceae</taxon>
        <taxon>Ixoroideae</taxon>
        <taxon>Gardenieae complex</taxon>
        <taxon>Bertiereae - Coffeeae clade</taxon>
        <taxon>Coffeeae</taxon>
        <taxon>Coffea</taxon>
    </lineage>
</organism>
<dbReference type="InterPro" id="IPR000477">
    <property type="entry name" value="RT_dom"/>
</dbReference>
<reference evidence="3" key="1">
    <citation type="journal article" date="2025" name="Foods">
        <title>Unveiling the Microbial Signatures of Arabica Coffee Cherries: Insights into Ripeness Specific Diversity, Functional Traits, and Implications for Quality and Safety.</title>
        <authorList>
            <consortium name="RefSeq"/>
            <person name="Tenea G.N."/>
            <person name="Cifuentes V."/>
            <person name="Reyes P."/>
            <person name="Cevallos-Vallejos M."/>
        </authorList>
    </citation>
    <scope>NUCLEOTIDE SEQUENCE [LARGE SCALE GENOMIC DNA]</scope>
</reference>
<dbReference type="Proteomes" id="UP001652660">
    <property type="component" value="Chromosome 6e"/>
</dbReference>
<name>A0A6P6T0H9_COFAR</name>
<dbReference type="Gene3D" id="3.10.10.10">
    <property type="entry name" value="HIV Type 1 Reverse Transcriptase, subunit A, domain 1"/>
    <property type="match status" value="1"/>
</dbReference>
<dbReference type="Pfam" id="PF03732">
    <property type="entry name" value="Retrotrans_gag"/>
    <property type="match status" value="1"/>
</dbReference>
<dbReference type="RefSeq" id="XP_027071813.1">
    <property type="nucleotide sequence ID" value="XM_027216012.1"/>
</dbReference>
<feature type="domain" description="Reverse transcriptase" evidence="1">
    <location>
        <begin position="448"/>
        <end position="518"/>
    </location>
</feature>
<dbReference type="Gene3D" id="3.30.70.270">
    <property type="match status" value="1"/>
</dbReference>
<dbReference type="InterPro" id="IPR043502">
    <property type="entry name" value="DNA/RNA_pol_sf"/>
</dbReference>
<dbReference type="InterPro" id="IPR021109">
    <property type="entry name" value="Peptidase_aspartic_dom_sf"/>
</dbReference>
<evidence type="ECO:0000259" key="1">
    <source>
        <dbReference type="Pfam" id="PF00078"/>
    </source>
</evidence>
<dbReference type="InterPro" id="IPR032567">
    <property type="entry name" value="RTL1-rel"/>
</dbReference>
<dbReference type="Pfam" id="PF00078">
    <property type="entry name" value="RVT_1"/>
    <property type="match status" value="1"/>
</dbReference>
<sequence>MVPWKELAVAVCERFGEGDPEEAIEEFNKLMQTGSVAEYLERFEQLKSMVMISLPGQPDSYYKSCFLSGLKEEIVSMVRMTKPLTLADTIEAAKLQEKNLEAIRKTQGTLIQKYSSSSTNPPVNKQNFPPHTKMKWPNFQHKRLEPIPNKNIRIGAHTTDHFKRITPSKLSYRREKGLCFKCDEPYTLGHVCKQAHMNYILVDESVGIGGTQEEQGNDAEEFCDCPEEELSNENIEVSIHALAGGTEHKTLKLNGRLAGREIIILVDSGSTHCFVDEKLAETLQLHAIGTPLIVKVANGEKLESRQLHGTLRWEGRQPVELKGEVSELKLRAIKGSKLAKWKRKQAYGITAQLYVVEEEGEDPEVIPAEMKDLLGRFEGVFAEPQGMPPIRSHDHSIPLKEGAAPFQIRPYRCLYVQKSEIERLVKEMLQMGIIQPSNSLFASPVQLVKKKDGSWRFCVDYRQLNELTLKHKFPMPLIDELIDELHGSRYFTEIDLRAGYDQIRVKIEDRHKTAFRTH</sequence>
<gene>
    <name evidence="4" type="primary">LOC113696624</name>
</gene>
<keyword evidence="3" id="KW-1185">Reference proteome</keyword>
<dbReference type="CDD" id="cd00303">
    <property type="entry name" value="retropepsin_like"/>
    <property type="match status" value="1"/>
</dbReference>
<dbReference type="Pfam" id="PF13650">
    <property type="entry name" value="Asp_protease_2"/>
    <property type="match status" value="1"/>
</dbReference>
<dbReference type="GeneID" id="113696624"/>
<dbReference type="CDD" id="cd01647">
    <property type="entry name" value="RT_LTR"/>
    <property type="match status" value="1"/>
</dbReference>
<dbReference type="OrthoDB" id="1938922at2759"/>
<dbReference type="InterPro" id="IPR043128">
    <property type="entry name" value="Rev_trsase/Diguanyl_cyclase"/>
</dbReference>
<feature type="domain" description="Retrotransposon gag" evidence="2">
    <location>
        <begin position="4"/>
        <end position="71"/>
    </location>
</feature>
<reference evidence="4" key="2">
    <citation type="submission" date="2025-08" db="UniProtKB">
        <authorList>
            <consortium name="RefSeq"/>
        </authorList>
    </citation>
    <scope>IDENTIFICATION</scope>
    <source>
        <tissue evidence="4">Leaves</tissue>
    </source>
</reference>
<dbReference type="Gene3D" id="2.40.70.10">
    <property type="entry name" value="Acid Proteases"/>
    <property type="match status" value="1"/>
</dbReference>
<accession>A0A6P6T0H9</accession>
<evidence type="ECO:0000313" key="3">
    <source>
        <dbReference type="Proteomes" id="UP001652660"/>
    </source>
</evidence>
<dbReference type="PANTHER" id="PTHR15503">
    <property type="entry name" value="LDOC1 RELATED"/>
    <property type="match status" value="1"/>
</dbReference>
<dbReference type="PANTHER" id="PTHR15503:SF22">
    <property type="entry name" value="TRANSPOSON TY3-I GAG POLYPROTEIN"/>
    <property type="match status" value="1"/>
</dbReference>
<dbReference type="AlphaFoldDB" id="A0A6P6T0H9"/>
<protein>
    <submittedName>
        <fullName evidence="4">Uncharacterized protein</fullName>
    </submittedName>
</protein>
<evidence type="ECO:0000313" key="4">
    <source>
        <dbReference type="RefSeq" id="XP_027071813.1"/>
    </source>
</evidence>
<proteinExistence type="predicted"/>
<evidence type="ECO:0000259" key="2">
    <source>
        <dbReference type="Pfam" id="PF03732"/>
    </source>
</evidence>